<feature type="compositionally biased region" description="Polar residues" evidence="5">
    <location>
        <begin position="1"/>
        <end position="10"/>
    </location>
</feature>
<evidence type="ECO:0000256" key="4">
    <source>
        <dbReference type="ARBA" id="ARBA00023242"/>
    </source>
</evidence>
<evidence type="ECO:0000313" key="7">
    <source>
        <dbReference type="EMBL" id="KAK6955221.1"/>
    </source>
</evidence>
<dbReference type="Proteomes" id="UP001369815">
    <property type="component" value="Unassembled WGS sequence"/>
</dbReference>
<dbReference type="CDD" id="cd00067">
    <property type="entry name" value="GAL4"/>
    <property type="match status" value="1"/>
</dbReference>
<name>A0AAX6MSR8_9PEZI</name>
<feature type="region of interest" description="Disordered" evidence="5">
    <location>
        <begin position="296"/>
        <end position="322"/>
    </location>
</feature>
<reference evidence="7 8" key="1">
    <citation type="journal article" date="2024" name="Front Chem Biol">
        <title>Unveiling the potential of Daldinia eschscholtzii MFLUCC 19-0629 through bioactivity and bioinformatics studies for enhanced sustainable agriculture production.</title>
        <authorList>
            <person name="Brooks S."/>
            <person name="Weaver J.A."/>
            <person name="Klomchit A."/>
            <person name="Alharthi S.A."/>
            <person name="Onlamun T."/>
            <person name="Nurani R."/>
            <person name="Vong T.K."/>
            <person name="Alberti F."/>
            <person name="Greco C."/>
        </authorList>
    </citation>
    <scope>NUCLEOTIDE SEQUENCE [LARGE SCALE GENOMIC DNA]</scope>
    <source>
        <strain evidence="7">MFLUCC 19-0629</strain>
    </source>
</reference>
<dbReference type="GO" id="GO:0003677">
    <property type="term" value="F:DNA binding"/>
    <property type="evidence" value="ECO:0007669"/>
    <property type="project" value="InterPro"/>
</dbReference>
<feature type="region of interest" description="Disordered" evidence="5">
    <location>
        <begin position="239"/>
        <end position="269"/>
    </location>
</feature>
<gene>
    <name evidence="7" type="ORF">Daesc_002852</name>
</gene>
<feature type="region of interest" description="Disordered" evidence="5">
    <location>
        <begin position="357"/>
        <end position="417"/>
    </location>
</feature>
<keyword evidence="1" id="KW-0479">Metal-binding</keyword>
<dbReference type="InterPro" id="IPR007219">
    <property type="entry name" value="XnlR_reg_dom"/>
</dbReference>
<keyword evidence="2" id="KW-0805">Transcription regulation</keyword>
<accession>A0AAX6MSR8</accession>
<keyword evidence="3" id="KW-0804">Transcription</keyword>
<feature type="domain" description="Xylanolytic transcriptional activator regulatory" evidence="6">
    <location>
        <begin position="577"/>
        <end position="650"/>
    </location>
</feature>
<feature type="compositionally biased region" description="Polar residues" evidence="5">
    <location>
        <begin position="357"/>
        <end position="374"/>
    </location>
</feature>
<dbReference type="PANTHER" id="PTHR47424:SF6">
    <property type="entry name" value="PROLINE UTILIZATION TRANS-ACTIVATOR"/>
    <property type="match status" value="1"/>
</dbReference>
<dbReference type="CDD" id="cd12148">
    <property type="entry name" value="fungal_TF_MHR"/>
    <property type="match status" value="1"/>
</dbReference>
<organism evidence="7 8">
    <name type="scientific">Daldinia eschscholtzii</name>
    <dbReference type="NCBI Taxonomy" id="292717"/>
    <lineage>
        <taxon>Eukaryota</taxon>
        <taxon>Fungi</taxon>
        <taxon>Dikarya</taxon>
        <taxon>Ascomycota</taxon>
        <taxon>Pezizomycotina</taxon>
        <taxon>Sordariomycetes</taxon>
        <taxon>Xylariomycetidae</taxon>
        <taxon>Xylariales</taxon>
        <taxon>Hypoxylaceae</taxon>
        <taxon>Daldinia</taxon>
    </lineage>
</organism>
<dbReference type="GO" id="GO:0008270">
    <property type="term" value="F:zinc ion binding"/>
    <property type="evidence" value="ECO:0007669"/>
    <property type="project" value="InterPro"/>
</dbReference>
<evidence type="ECO:0000256" key="2">
    <source>
        <dbReference type="ARBA" id="ARBA00023015"/>
    </source>
</evidence>
<keyword evidence="4" id="KW-0539">Nucleus</keyword>
<dbReference type="GO" id="GO:0006351">
    <property type="term" value="P:DNA-templated transcription"/>
    <property type="evidence" value="ECO:0007669"/>
    <property type="project" value="InterPro"/>
</dbReference>
<feature type="compositionally biased region" description="Polar residues" evidence="5">
    <location>
        <begin position="244"/>
        <end position="263"/>
    </location>
</feature>
<dbReference type="EMBL" id="JBANMG010000003">
    <property type="protein sequence ID" value="KAK6955221.1"/>
    <property type="molecule type" value="Genomic_DNA"/>
</dbReference>
<comment type="caution">
    <text evidence="7">The sequence shown here is derived from an EMBL/GenBank/DDBJ whole genome shotgun (WGS) entry which is preliminary data.</text>
</comment>
<evidence type="ECO:0000256" key="3">
    <source>
        <dbReference type="ARBA" id="ARBA00023163"/>
    </source>
</evidence>
<dbReference type="SUPFAM" id="SSF57701">
    <property type="entry name" value="Zn2/Cys6 DNA-binding domain"/>
    <property type="match status" value="1"/>
</dbReference>
<dbReference type="GO" id="GO:0000981">
    <property type="term" value="F:DNA-binding transcription factor activity, RNA polymerase II-specific"/>
    <property type="evidence" value="ECO:0007669"/>
    <property type="project" value="InterPro"/>
</dbReference>
<proteinExistence type="predicted"/>
<sequence length="972" mass="108101">MDPSRNSQQPDDLAPSGYPPWKPDLPHHFLQPGCGAGSTVPEFGSAIPLSRQQPPHEGLSHLASAAAISGTYDMPSATMPSRTSPLGPSVLNQPGPSAFIANESLAHGGATENAQRREQLRARRRVPNSQRKRTQVSCDACKTRRCKCVRLKAASGSDNDTTRQNDQPPCKLCVETGIPCVTTMPRKQRVYGSVENLDKRYRALEALVSGVFPELNPRASAEELVVFGQERAISMPDFGELSDQHQPSSAETFTKAESSQTPKQDMDQTKGMEAKHLIIAGTDDDKTILPPSYLMRFTSKTSPQPSPEPLESTADPNSENTGLIMDATGRPHYIGPCGSLAFFGKMRDLFARKFSEEVSTGDSTMARRASTSSKRGLFHNNPLAASLGGTGDRGREPGTPPQRDASGSPSHVLDHLDGDSPPQICEDMLKDHPNDPEFWRYRKRVSELDLPPRERADTCVRVFFQDVHPNFILFHRLTFQTAYEKMWRCWESHRVKGTKSRVRETSVSVGWLCCLYMIIILGSRSLPQNADSLDFQRKWFGKVEQLPPLLGTSSLPNVCAYMLLSLYYHNTNDRTSAWTFHGAACRLAIALGMHRESASGIFDPVERQLRKLVWWTLYGYEQFLCCSLGRPSAIDDREMDVGIPNDDYLDANLLPPRYIEHSARLNMLLAAVRRGIFDPGFVPGRMYTRALEFLGVVSGWEDTLPRGLKPVPYEGSNGNDNQWRSAILLNLRYHHTLCFLTRPFLFETIQSADDQNPLGPDACKIRALCKVCLTGAMRCGNLITSLWRAGRINGVTWIDIYYAYMSSLDISLALLYPDTLCQKDDQPEITKPHLIQHYTVEEMKETVKQLCEVMSTIEVCGTNARFAKAAFEFAVALGIIPEERIFSLGLPLPESRTTGRDKGFGEDGSIIRVAKGDHGFAQDQRQGADAGRFDQGMTGIPGYYPTGDVNLDFQDNLSYPPADAMGDVQWDM</sequence>
<dbReference type="AlphaFoldDB" id="A0AAX6MSR8"/>
<evidence type="ECO:0000313" key="8">
    <source>
        <dbReference type="Proteomes" id="UP001369815"/>
    </source>
</evidence>
<evidence type="ECO:0000259" key="6">
    <source>
        <dbReference type="SMART" id="SM00906"/>
    </source>
</evidence>
<evidence type="ECO:0000256" key="1">
    <source>
        <dbReference type="ARBA" id="ARBA00022723"/>
    </source>
</evidence>
<dbReference type="Pfam" id="PF04082">
    <property type="entry name" value="Fungal_trans"/>
    <property type="match status" value="1"/>
</dbReference>
<keyword evidence="8" id="KW-1185">Reference proteome</keyword>
<dbReference type="InterPro" id="IPR001138">
    <property type="entry name" value="Zn2Cys6_DnaBD"/>
</dbReference>
<evidence type="ECO:0000256" key="5">
    <source>
        <dbReference type="SAM" id="MobiDB-lite"/>
    </source>
</evidence>
<dbReference type="InterPro" id="IPR051127">
    <property type="entry name" value="Fungal_SecMet_Regulators"/>
</dbReference>
<dbReference type="PANTHER" id="PTHR47424">
    <property type="entry name" value="REGULATORY PROTEIN GAL4"/>
    <property type="match status" value="1"/>
</dbReference>
<dbReference type="Gene3D" id="4.10.240.10">
    <property type="entry name" value="Zn(2)-C6 fungal-type DNA-binding domain"/>
    <property type="match status" value="1"/>
</dbReference>
<feature type="region of interest" description="Disordered" evidence="5">
    <location>
        <begin position="1"/>
        <end position="37"/>
    </location>
</feature>
<dbReference type="SMART" id="SM00906">
    <property type="entry name" value="Fungal_trans"/>
    <property type="match status" value="1"/>
</dbReference>
<dbReference type="InterPro" id="IPR036864">
    <property type="entry name" value="Zn2-C6_fun-type_DNA-bd_sf"/>
</dbReference>
<protein>
    <recommendedName>
        <fullName evidence="6">Xylanolytic transcriptional activator regulatory domain-containing protein</fullName>
    </recommendedName>
</protein>